<evidence type="ECO:0000259" key="5">
    <source>
        <dbReference type="Pfam" id="PF25917"/>
    </source>
</evidence>
<dbReference type="Gene3D" id="1.10.287.470">
    <property type="entry name" value="Helix hairpin bin"/>
    <property type="match status" value="1"/>
</dbReference>
<dbReference type="Gene3D" id="2.40.30.170">
    <property type="match status" value="1"/>
</dbReference>
<keyword evidence="4" id="KW-0472">Membrane</keyword>
<dbReference type="OrthoDB" id="9781888at2"/>
<feature type="domain" description="Multidrug resistance protein MdtA-like barrel-sandwich hybrid" evidence="5">
    <location>
        <begin position="85"/>
        <end position="224"/>
    </location>
</feature>
<evidence type="ECO:0000256" key="2">
    <source>
        <dbReference type="SAM" id="Coils"/>
    </source>
</evidence>
<dbReference type="AlphaFoldDB" id="A0A5C6AP70"/>
<dbReference type="EMBL" id="SJPN01000005">
    <property type="protein sequence ID" value="TWU01307.1"/>
    <property type="molecule type" value="Genomic_DNA"/>
</dbReference>
<dbReference type="InterPro" id="IPR006143">
    <property type="entry name" value="RND_pump_MFP"/>
</dbReference>
<keyword evidence="4" id="KW-1133">Transmembrane helix</keyword>
<comment type="caution">
    <text evidence="6">The sequence shown here is derived from an EMBL/GenBank/DDBJ whole genome shotgun (WGS) entry which is preliminary data.</text>
</comment>
<dbReference type="Proteomes" id="UP000320176">
    <property type="component" value="Unassembled WGS sequence"/>
</dbReference>
<protein>
    <submittedName>
        <fullName evidence="6">Multidrug resistance protein MdtA</fullName>
    </submittedName>
</protein>
<keyword evidence="2" id="KW-0175">Coiled coil</keyword>
<dbReference type="GO" id="GO:1990281">
    <property type="term" value="C:efflux pump complex"/>
    <property type="evidence" value="ECO:0007669"/>
    <property type="project" value="TreeGrafter"/>
</dbReference>
<dbReference type="Gene3D" id="2.40.50.100">
    <property type="match status" value="1"/>
</dbReference>
<reference evidence="6 7" key="1">
    <citation type="submission" date="2019-02" db="EMBL/GenBank/DDBJ databases">
        <title>Deep-cultivation of Planctomycetes and their phenomic and genomic characterization uncovers novel biology.</title>
        <authorList>
            <person name="Wiegand S."/>
            <person name="Jogler M."/>
            <person name="Boedeker C."/>
            <person name="Pinto D."/>
            <person name="Vollmers J."/>
            <person name="Rivas-Marin E."/>
            <person name="Kohn T."/>
            <person name="Peeters S.H."/>
            <person name="Heuer A."/>
            <person name="Rast P."/>
            <person name="Oberbeckmann S."/>
            <person name="Bunk B."/>
            <person name="Jeske O."/>
            <person name="Meyerdierks A."/>
            <person name="Storesund J.E."/>
            <person name="Kallscheuer N."/>
            <person name="Luecker S."/>
            <person name="Lage O.M."/>
            <person name="Pohl T."/>
            <person name="Merkel B.J."/>
            <person name="Hornburger P."/>
            <person name="Mueller R.-W."/>
            <person name="Bruemmer F."/>
            <person name="Labrenz M."/>
            <person name="Spormann A.M."/>
            <person name="Op Den Camp H."/>
            <person name="Overmann J."/>
            <person name="Amann R."/>
            <person name="Jetten M.S.M."/>
            <person name="Mascher T."/>
            <person name="Medema M.H."/>
            <person name="Devos D.P."/>
            <person name="Kaster A.-K."/>
            <person name="Ovreas L."/>
            <person name="Rohde M."/>
            <person name="Galperin M.Y."/>
            <person name="Jogler C."/>
        </authorList>
    </citation>
    <scope>NUCLEOTIDE SEQUENCE [LARGE SCALE GENOMIC DNA]</scope>
    <source>
        <strain evidence="6 7">Pla52n</strain>
    </source>
</reference>
<evidence type="ECO:0000313" key="6">
    <source>
        <dbReference type="EMBL" id="TWU01307.1"/>
    </source>
</evidence>
<feature type="transmembrane region" description="Helical" evidence="4">
    <location>
        <begin position="12"/>
        <end position="38"/>
    </location>
</feature>
<keyword evidence="7" id="KW-1185">Reference proteome</keyword>
<feature type="region of interest" description="Disordered" evidence="3">
    <location>
        <begin position="394"/>
        <end position="448"/>
    </location>
</feature>
<dbReference type="GO" id="GO:0015562">
    <property type="term" value="F:efflux transmembrane transporter activity"/>
    <property type="evidence" value="ECO:0007669"/>
    <property type="project" value="TreeGrafter"/>
</dbReference>
<accession>A0A5C6AP70</accession>
<proteinExistence type="inferred from homology"/>
<dbReference type="PANTHER" id="PTHR30469:SF12">
    <property type="entry name" value="MULTIDRUG RESISTANCE PROTEIN MDTA"/>
    <property type="match status" value="1"/>
</dbReference>
<dbReference type="RefSeq" id="WP_146521747.1">
    <property type="nucleotide sequence ID" value="NZ_CP151726.1"/>
</dbReference>
<comment type="similarity">
    <text evidence="1">Belongs to the membrane fusion protein (MFP) (TC 8.A.1) family.</text>
</comment>
<sequence length="448" mass="49305">MTDSGTERPRRRWLSVVLNAIICLSILGGSVAGVWLIYRTGPTAKQIETKRRSAALVETITVRRDDYAPQLSVLGTVQPAQDIVLSPRVRGEIIKISPSFVPGGMVREGEMLLQIDPADFENTVSVRQSELEQVEADWEIEVGRRKLAEQELELLGDSISGINRALVLREPQSASLKSQLSAAKAALERAKLDLERTKLIAPFDAQVLRQAVNVGSQVGPGDDLGQLVGIDEYWVLAAVPLRSLRWIKFPTDDQSGSVVTLHHTNAWAPDVTRTGYVARMIGAVDQQTRLARVLVTVDDPLGKKSNSPPLILDTLIEARIEGTEIPDVVRLNREHVHDGDTLWAMKDEKLEIRVADIVFQDPQFAYIRSGLEDGDQVVTTTLATVAEGVRLRKIDSPDEVETPDEVNEGSPEEQAEPQTPAKSRLSWTSDQDARGDRVITAQSAENGK</sequence>
<feature type="coiled-coil region" evidence="2">
    <location>
        <begin position="173"/>
        <end position="200"/>
    </location>
</feature>
<dbReference type="NCBIfam" id="TIGR01730">
    <property type="entry name" value="RND_mfp"/>
    <property type="match status" value="1"/>
</dbReference>
<evidence type="ECO:0000256" key="1">
    <source>
        <dbReference type="ARBA" id="ARBA00009477"/>
    </source>
</evidence>
<feature type="compositionally biased region" description="Polar residues" evidence="3">
    <location>
        <begin position="416"/>
        <end position="430"/>
    </location>
</feature>
<evidence type="ECO:0000256" key="4">
    <source>
        <dbReference type="SAM" id="Phobius"/>
    </source>
</evidence>
<keyword evidence="4" id="KW-0812">Transmembrane</keyword>
<dbReference type="Pfam" id="PF25917">
    <property type="entry name" value="BSH_RND"/>
    <property type="match status" value="1"/>
</dbReference>
<gene>
    <name evidence="6" type="primary">mdtA_4</name>
    <name evidence="6" type="ORF">Pla52n_46810</name>
</gene>
<name>A0A5C6AP70_9BACT</name>
<dbReference type="InterPro" id="IPR058625">
    <property type="entry name" value="MdtA-like_BSH"/>
</dbReference>
<dbReference type="SUPFAM" id="SSF111369">
    <property type="entry name" value="HlyD-like secretion proteins"/>
    <property type="match status" value="1"/>
</dbReference>
<organism evidence="6 7">
    <name type="scientific">Stieleria varia</name>
    <dbReference type="NCBI Taxonomy" id="2528005"/>
    <lineage>
        <taxon>Bacteria</taxon>
        <taxon>Pseudomonadati</taxon>
        <taxon>Planctomycetota</taxon>
        <taxon>Planctomycetia</taxon>
        <taxon>Pirellulales</taxon>
        <taxon>Pirellulaceae</taxon>
        <taxon>Stieleria</taxon>
    </lineage>
</organism>
<feature type="compositionally biased region" description="Acidic residues" evidence="3">
    <location>
        <begin position="397"/>
        <end position="415"/>
    </location>
</feature>
<evidence type="ECO:0000256" key="3">
    <source>
        <dbReference type="SAM" id="MobiDB-lite"/>
    </source>
</evidence>
<dbReference type="PANTHER" id="PTHR30469">
    <property type="entry name" value="MULTIDRUG RESISTANCE PROTEIN MDTA"/>
    <property type="match status" value="1"/>
</dbReference>
<evidence type="ECO:0000313" key="7">
    <source>
        <dbReference type="Proteomes" id="UP000320176"/>
    </source>
</evidence>